<evidence type="ECO:0000313" key="1">
    <source>
        <dbReference type="EMBL" id="CAD6993092.1"/>
    </source>
</evidence>
<protein>
    <submittedName>
        <fullName evidence="1">(Mediterranean fruit fly) hypothetical protein</fullName>
    </submittedName>
</protein>
<comment type="caution">
    <text evidence="1">The sequence shown here is derived from an EMBL/GenBank/DDBJ whole genome shotgun (WGS) entry which is preliminary data.</text>
</comment>
<organism evidence="1 2">
    <name type="scientific">Ceratitis capitata</name>
    <name type="common">Mediterranean fruit fly</name>
    <name type="synonym">Tephritis capitata</name>
    <dbReference type="NCBI Taxonomy" id="7213"/>
    <lineage>
        <taxon>Eukaryota</taxon>
        <taxon>Metazoa</taxon>
        <taxon>Ecdysozoa</taxon>
        <taxon>Arthropoda</taxon>
        <taxon>Hexapoda</taxon>
        <taxon>Insecta</taxon>
        <taxon>Pterygota</taxon>
        <taxon>Neoptera</taxon>
        <taxon>Endopterygota</taxon>
        <taxon>Diptera</taxon>
        <taxon>Brachycera</taxon>
        <taxon>Muscomorpha</taxon>
        <taxon>Tephritoidea</taxon>
        <taxon>Tephritidae</taxon>
        <taxon>Ceratitis</taxon>
        <taxon>Ceratitis</taxon>
    </lineage>
</organism>
<name>A0A811U1W0_CERCA</name>
<accession>A0A811U1W0</accession>
<dbReference type="Proteomes" id="UP000606786">
    <property type="component" value="Unassembled WGS sequence"/>
</dbReference>
<sequence length="116" mass="13692">MRYHVNHVTKWEKRAQRESTQNNIHLRFFVGGVVFAWSTRPGYSVRPNGYKDTSTNIRTYILTYIFMNDLGEKFSIFYCHVLVIKNARVSRTSAAARSRQHCEGVKRRHKSFDMDC</sequence>
<gene>
    <name evidence="1" type="ORF">CCAP1982_LOCUS1918</name>
</gene>
<reference evidence="1" key="1">
    <citation type="submission" date="2020-11" db="EMBL/GenBank/DDBJ databases">
        <authorList>
            <person name="Whitehead M."/>
        </authorList>
    </citation>
    <scope>NUCLEOTIDE SEQUENCE</scope>
    <source>
        <strain evidence="1">EGII</strain>
    </source>
</reference>
<keyword evidence="2" id="KW-1185">Reference proteome</keyword>
<dbReference type="AlphaFoldDB" id="A0A811U1W0"/>
<evidence type="ECO:0000313" key="2">
    <source>
        <dbReference type="Proteomes" id="UP000606786"/>
    </source>
</evidence>
<dbReference type="EMBL" id="CAJHJT010000001">
    <property type="protein sequence ID" value="CAD6993092.1"/>
    <property type="molecule type" value="Genomic_DNA"/>
</dbReference>
<proteinExistence type="predicted"/>